<gene>
    <name evidence="2" type="ORF">CR513_41672</name>
</gene>
<evidence type="ECO:0000313" key="3">
    <source>
        <dbReference type="Proteomes" id="UP000257109"/>
    </source>
</evidence>
<keyword evidence="3" id="KW-1185">Reference proteome</keyword>
<sequence length="371" mass="41349">MPTRHPTKGLRPVLLKSRLSVVHLLSTTRSPCSFTSDFPRSSREFLRQWNIDISKLHMKALAAQRSKESIPSESNPPFESKRVLAVIESLIVVESTSVLVELTSVLVELTLETALVLQTESPNATKRKAASAVADEEARRKKGKAIAISVEERPTRTQPATASLSLAEGNFEPRVLVAFENPPLVPKLPLGRLAYWVAPSRCKSMWSTNFLPHSLAGPNFCSSFDHAALLKVEVQGSLDMMAFYHIRSLSEQIIQRESYRKAEIEKLRKSLEPLKSKNGRLKSANDLKSEIEGLKSKNKSLESESKSLKSKAALLREENSESRNENFEVLRTSDELLKDLSVTNKEASLTSEKTKIASLEGDLKWAKEKAT</sequence>
<proteinExistence type="predicted"/>
<organism evidence="2 3">
    <name type="scientific">Mucuna pruriens</name>
    <name type="common">Velvet bean</name>
    <name type="synonym">Dolichos pruriens</name>
    <dbReference type="NCBI Taxonomy" id="157652"/>
    <lineage>
        <taxon>Eukaryota</taxon>
        <taxon>Viridiplantae</taxon>
        <taxon>Streptophyta</taxon>
        <taxon>Embryophyta</taxon>
        <taxon>Tracheophyta</taxon>
        <taxon>Spermatophyta</taxon>
        <taxon>Magnoliopsida</taxon>
        <taxon>eudicotyledons</taxon>
        <taxon>Gunneridae</taxon>
        <taxon>Pentapetalae</taxon>
        <taxon>rosids</taxon>
        <taxon>fabids</taxon>
        <taxon>Fabales</taxon>
        <taxon>Fabaceae</taxon>
        <taxon>Papilionoideae</taxon>
        <taxon>50 kb inversion clade</taxon>
        <taxon>NPAAA clade</taxon>
        <taxon>indigoferoid/millettioid clade</taxon>
        <taxon>Phaseoleae</taxon>
        <taxon>Mucuna</taxon>
    </lineage>
</organism>
<feature type="non-terminal residue" evidence="2">
    <location>
        <position position="1"/>
    </location>
</feature>
<reference evidence="2" key="1">
    <citation type="submission" date="2018-05" db="EMBL/GenBank/DDBJ databases">
        <title>Draft genome of Mucuna pruriens seed.</title>
        <authorList>
            <person name="Nnadi N.E."/>
            <person name="Vos R."/>
            <person name="Hasami M.H."/>
            <person name="Devisetty U.K."/>
            <person name="Aguiy J.C."/>
        </authorList>
    </citation>
    <scope>NUCLEOTIDE SEQUENCE [LARGE SCALE GENOMIC DNA]</scope>
    <source>
        <strain evidence="2">JCA_2017</strain>
    </source>
</reference>
<dbReference type="AlphaFoldDB" id="A0A371FIJ7"/>
<protein>
    <submittedName>
        <fullName evidence="2">Uncharacterized protein</fullName>
    </submittedName>
</protein>
<feature type="coiled-coil region" evidence="1">
    <location>
        <begin position="284"/>
        <end position="325"/>
    </location>
</feature>
<dbReference type="Proteomes" id="UP000257109">
    <property type="component" value="Unassembled WGS sequence"/>
</dbReference>
<dbReference type="EMBL" id="QJKJ01008962">
    <property type="protein sequence ID" value="RDX78102.1"/>
    <property type="molecule type" value="Genomic_DNA"/>
</dbReference>
<accession>A0A371FIJ7</accession>
<keyword evidence="1" id="KW-0175">Coiled coil</keyword>
<evidence type="ECO:0000313" key="2">
    <source>
        <dbReference type="EMBL" id="RDX78102.1"/>
    </source>
</evidence>
<name>A0A371FIJ7_MUCPR</name>
<evidence type="ECO:0000256" key="1">
    <source>
        <dbReference type="SAM" id="Coils"/>
    </source>
</evidence>
<comment type="caution">
    <text evidence="2">The sequence shown here is derived from an EMBL/GenBank/DDBJ whole genome shotgun (WGS) entry which is preliminary data.</text>
</comment>